<reference evidence="1" key="1">
    <citation type="submission" date="2020-03" db="EMBL/GenBank/DDBJ databases">
        <title>The deep terrestrial virosphere.</title>
        <authorList>
            <person name="Holmfeldt K."/>
            <person name="Nilsson E."/>
            <person name="Simone D."/>
            <person name="Lopez-Fernandez M."/>
            <person name="Wu X."/>
            <person name="de Brujin I."/>
            <person name="Lundin D."/>
            <person name="Andersson A."/>
            <person name="Bertilsson S."/>
            <person name="Dopson M."/>
        </authorList>
    </citation>
    <scope>NUCLEOTIDE SEQUENCE</scope>
    <source>
        <strain evidence="1">TM448A01350</strain>
    </source>
</reference>
<name>A0A6H1ZND3_9ZZZZ</name>
<gene>
    <name evidence="1" type="ORF">TM448A01350_0015</name>
</gene>
<sequence length="70" mass="7861">MNDVWKSEVIDVERKKPKKAVPANILQILKEAEEYADEYTKKTGWKAVVKATATGAIVKGRYGTIIFSAY</sequence>
<evidence type="ECO:0000313" key="1">
    <source>
        <dbReference type="EMBL" id="QJA49426.1"/>
    </source>
</evidence>
<organism evidence="1">
    <name type="scientific">viral metagenome</name>
    <dbReference type="NCBI Taxonomy" id="1070528"/>
    <lineage>
        <taxon>unclassified sequences</taxon>
        <taxon>metagenomes</taxon>
        <taxon>organismal metagenomes</taxon>
    </lineage>
</organism>
<dbReference type="AlphaFoldDB" id="A0A6H1ZND3"/>
<dbReference type="EMBL" id="MT144136">
    <property type="protein sequence ID" value="QJA49426.1"/>
    <property type="molecule type" value="Genomic_DNA"/>
</dbReference>
<accession>A0A6H1ZND3</accession>
<proteinExistence type="predicted"/>
<protein>
    <submittedName>
        <fullName evidence="1">Uncharacterized protein</fullName>
    </submittedName>
</protein>